<dbReference type="AlphaFoldDB" id="A0A4V3DJF3"/>
<organism evidence="2 3">
    <name type="scientific">Hydromonas duriensis</name>
    <dbReference type="NCBI Taxonomy" id="1527608"/>
    <lineage>
        <taxon>Bacteria</taxon>
        <taxon>Pseudomonadati</taxon>
        <taxon>Pseudomonadota</taxon>
        <taxon>Betaproteobacteria</taxon>
        <taxon>Burkholderiales</taxon>
        <taxon>Burkholderiaceae</taxon>
        <taxon>Hydromonas</taxon>
    </lineage>
</organism>
<protein>
    <recommendedName>
        <fullName evidence="4">DUF1365 family protein</fullName>
    </recommendedName>
</protein>
<name>A0A4V3DJF3_9BURK</name>
<proteinExistence type="predicted"/>
<dbReference type="Proteomes" id="UP000294480">
    <property type="component" value="Unassembled WGS sequence"/>
</dbReference>
<evidence type="ECO:0000313" key="2">
    <source>
        <dbReference type="EMBL" id="TDR27836.1"/>
    </source>
</evidence>
<feature type="compositionally biased region" description="Low complexity" evidence="1">
    <location>
        <begin position="269"/>
        <end position="288"/>
    </location>
</feature>
<dbReference type="OrthoDB" id="9778801at2"/>
<dbReference type="PANTHER" id="PTHR33973">
    <property type="entry name" value="OS07G0153300 PROTEIN"/>
    <property type="match status" value="1"/>
</dbReference>
<evidence type="ECO:0000256" key="1">
    <source>
        <dbReference type="SAM" id="MobiDB-lite"/>
    </source>
</evidence>
<sequence length="288" mass="32715">MKTAAQLIRGQVFHERLRPTQHRFLYPIFCLRLNVERLHEIRVFGFGVNCWRPISLRTRDYGPKNGDDLALWMRGILAEHRIEADGDIYLQTFPRIFGFVFNPVSFWYCHDTQGGLRAVLAEVNNTFGETHRYLIATETGACIDNQTRIECLKMMHVSPFCLVQGHYEFGFNETPNQMANKTWVSINYFDEQGLLIKTGVGGKLEPLSSRNLWRAFLSQPLLTVGVFVRIHTEAFKLWRKRVPFFTQPASPSVALTVAKGLEGASAQNVSSSPISAQSSQSTVSSIKK</sequence>
<dbReference type="EMBL" id="SNZE01000037">
    <property type="protein sequence ID" value="TDR27836.1"/>
    <property type="molecule type" value="Genomic_DNA"/>
</dbReference>
<feature type="region of interest" description="Disordered" evidence="1">
    <location>
        <begin position="267"/>
        <end position="288"/>
    </location>
</feature>
<reference evidence="2 3" key="1">
    <citation type="submission" date="2019-03" db="EMBL/GenBank/DDBJ databases">
        <title>Genomic Encyclopedia of Type Strains, Phase IV (KMG-IV): sequencing the most valuable type-strain genomes for metagenomic binning, comparative biology and taxonomic classification.</title>
        <authorList>
            <person name="Goeker M."/>
        </authorList>
    </citation>
    <scope>NUCLEOTIDE SEQUENCE [LARGE SCALE GENOMIC DNA]</scope>
    <source>
        <strain evidence="2 3">DSM 102852</strain>
    </source>
</reference>
<evidence type="ECO:0008006" key="4">
    <source>
        <dbReference type="Google" id="ProtNLM"/>
    </source>
</evidence>
<keyword evidence="3" id="KW-1185">Reference proteome</keyword>
<comment type="caution">
    <text evidence="2">The sequence shown here is derived from an EMBL/GenBank/DDBJ whole genome shotgun (WGS) entry which is preliminary data.</text>
</comment>
<gene>
    <name evidence="2" type="ORF">DFR44_1377</name>
</gene>
<dbReference type="Pfam" id="PF07103">
    <property type="entry name" value="DUF1365"/>
    <property type="match status" value="1"/>
</dbReference>
<evidence type="ECO:0000313" key="3">
    <source>
        <dbReference type="Proteomes" id="UP000294480"/>
    </source>
</evidence>
<dbReference type="PANTHER" id="PTHR33973:SF4">
    <property type="entry name" value="OS07G0153300 PROTEIN"/>
    <property type="match status" value="1"/>
</dbReference>
<dbReference type="RefSeq" id="WP_133621545.1">
    <property type="nucleotide sequence ID" value="NZ_SNZE01000037.1"/>
</dbReference>
<accession>A0A4V3DJF3</accession>
<dbReference type="InterPro" id="IPR010775">
    <property type="entry name" value="DUF1365"/>
</dbReference>